<dbReference type="GO" id="GO:0016747">
    <property type="term" value="F:acyltransferase activity, transferring groups other than amino-acyl groups"/>
    <property type="evidence" value="ECO:0007669"/>
    <property type="project" value="InterPro"/>
</dbReference>
<keyword evidence="1" id="KW-1133">Transmembrane helix</keyword>
<name>A0A1V8P571_CITBR</name>
<feature type="domain" description="Acyltransferase 3" evidence="2">
    <location>
        <begin position="52"/>
        <end position="384"/>
    </location>
</feature>
<organism evidence="3 4">
    <name type="scientific">Citrobacter braakii</name>
    <dbReference type="NCBI Taxonomy" id="57706"/>
    <lineage>
        <taxon>Bacteria</taxon>
        <taxon>Pseudomonadati</taxon>
        <taxon>Pseudomonadota</taxon>
        <taxon>Gammaproteobacteria</taxon>
        <taxon>Enterobacterales</taxon>
        <taxon>Enterobacteriaceae</taxon>
        <taxon>Citrobacter</taxon>
        <taxon>Citrobacter freundii complex</taxon>
    </lineage>
</organism>
<dbReference type="InterPro" id="IPR050879">
    <property type="entry name" value="Acyltransferase_3"/>
</dbReference>
<dbReference type="GO" id="GO:0016020">
    <property type="term" value="C:membrane"/>
    <property type="evidence" value="ECO:0007669"/>
    <property type="project" value="TreeGrafter"/>
</dbReference>
<feature type="transmembrane region" description="Helical" evidence="1">
    <location>
        <begin position="56"/>
        <end position="73"/>
    </location>
</feature>
<dbReference type="PANTHER" id="PTHR23028">
    <property type="entry name" value="ACETYLTRANSFERASE"/>
    <property type="match status" value="1"/>
</dbReference>
<keyword evidence="1" id="KW-0812">Transmembrane</keyword>
<feature type="transmembrane region" description="Helical" evidence="1">
    <location>
        <begin position="368"/>
        <end position="386"/>
    </location>
</feature>
<feature type="transmembrane region" description="Helical" evidence="1">
    <location>
        <begin position="243"/>
        <end position="266"/>
    </location>
</feature>
<evidence type="ECO:0000313" key="4">
    <source>
        <dbReference type="Proteomes" id="UP000192573"/>
    </source>
</evidence>
<feature type="transmembrane region" description="Helical" evidence="1">
    <location>
        <begin position="330"/>
        <end position="348"/>
    </location>
</feature>
<feature type="transmembrane region" description="Helical" evidence="1">
    <location>
        <begin position="301"/>
        <end position="318"/>
    </location>
</feature>
<proteinExistence type="predicted"/>
<gene>
    <name evidence="3" type="ORF">BZK42_02640</name>
</gene>
<sequence length="401" mass="46121">MCMESNPPLLVHANFYHMDRISRLQVIEVKFCLCYDRITPIKAYNHMNSKINSLQALRGIAAIMVMFFHYRYLLNISYDGLGDRLFIYGGYGVDIFFIISGFVITLSSVNKPTGIRGSIDFVKNRARRLLPAYYVILILTAAALGGFELLKSPEKASNLLSAFLFIPEFANRPPTLINTSELFSIRWTLNYEIYFYIVMAFSMIFHKRWTVLFAWFFIALIVIPVCISGNIPNNASYALTTNAYINLATNPMVFEFLIGVMFGLYYKQIKNLPYNIRLIITAFCIVTIFALYLKYDSFTRADMQMGYVSALLFLALLVNQDFLDRATPKFMVFLGEISYSLYLIHLGLSSIMNNHFPILKNVDGLVKFILYCGISIFLSWLSYRFVENSFLLKKKKKLAKA</sequence>
<dbReference type="EMBL" id="NAEW01000001">
    <property type="protein sequence ID" value="OQM43791.1"/>
    <property type="molecule type" value="Genomic_DNA"/>
</dbReference>
<feature type="transmembrane region" description="Helical" evidence="1">
    <location>
        <begin position="212"/>
        <end position="231"/>
    </location>
</feature>
<reference evidence="3 4" key="1">
    <citation type="submission" date="2017-03" db="EMBL/GenBank/DDBJ databases">
        <authorList>
            <person name="Afonso C.L."/>
            <person name="Miller P.J."/>
            <person name="Scott M.A."/>
            <person name="Spackman E."/>
            <person name="Goraichik I."/>
            <person name="Dimitrov K.M."/>
            <person name="Suarez D.L."/>
            <person name="Swayne D.E."/>
        </authorList>
    </citation>
    <scope>NUCLEOTIDE SEQUENCE [LARGE SCALE GENOMIC DNA]</scope>
    <source>
        <strain evidence="3 4">ATCC 51113</strain>
    </source>
</reference>
<feature type="transmembrane region" description="Helical" evidence="1">
    <location>
        <begin position="85"/>
        <end position="109"/>
    </location>
</feature>
<accession>A0A1V8P571</accession>
<evidence type="ECO:0000259" key="2">
    <source>
        <dbReference type="Pfam" id="PF01757"/>
    </source>
</evidence>
<dbReference type="PANTHER" id="PTHR23028:SF131">
    <property type="entry name" value="BLR2367 PROTEIN"/>
    <property type="match status" value="1"/>
</dbReference>
<feature type="transmembrane region" description="Helical" evidence="1">
    <location>
        <begin position="188"/>
        <end position="205"/>
    </location>
</feature>
<keyword evidence="1" id="KW-0472">Membrane</keyword>
<dbReference type="InterPro" id="IPR002656">
    <property type="entry name" value="Acyl_transf_3_dom"/>
</dbReference>
<feature type="transmembrane region" description="Helical" evidence="1">
    <location>
        <begin position="278"/>
        <end position="295"/>
    </location>
</feature>
<dbReference type="Proteomes" id="UP000192573">
    <property type="component" value="Unassembled WGS sequence"/>
</dbReference>
<dbReference type="GO" id="GO:0000271">
    <property type="term" value="P:polysaccharide biosynthetic process"/>
    <property type="evidence" value="ECO:0007669"/>
    <property type="project" value="TreeGrafter"/>
</dbReference>
<dbReference type="AlphaFoldDB" id="A0A1V8P571"/>
<feature type="transmembrane region" description="Helical" evidence="1">
    <location>
        <begin position="130"/>
        <end position="150"/>
    </location>
</feature>
<evidence type="ECO:0000313" key="3">
    <source>
        <dbReference type="EMBL" id="OQM43791.1"/>
    </source>
</evidence>
<evidence type="ECO:0000256" key="1">
    <source>
        <dbReference type="SAM" id="Phobius"/>
    </source>
</evidence>
<protein>
    <recommendedName>
        <fullName evidence="2">Acyltransferase 3 domain-containing protein</fullName>
    </recommendedName>
</protein>
<comment type="caution">
    <text evidence="3">The sequence shown here is derived from an EMBL/GenBank/DDBJ whole genome shotgun (WGS) entry which is preliminary data.</text>
</comment>
<dbReference type="Pfam" id="PF01757">
    <property type="entry name" value="Acyl_transf_3"/>
    <property type="match status" value="1"/>
</dbReference>